<protein>
    <submittedName>
        <fullName evidence="1">Uncharacterized protein</fullName>
    </submittedName>
</protein>
<name>A0A0E9RC36_ANGAN</name>
<dbReference type="AlphaFoldDB" id="A0A0E9RC36"/>
<proteinExistence type="predicted"/>
<dbReference type="EMBL" id="GBXM01076469">
    <property type="protein sequence ID" value="JAH32108.1"/>
    <property type="molecule type" value="Transcribed_RNA"/>
</dbReference>
<accession>A0A0E9RC36</accession>
<reference evidence="1" key="2">
    <citation type="journal article" date="2015" name="Fish Shellfish Immunol.">
        <title>Early steps in the European eel (Anguilla anguilla)-Vibrio vulnificus interaction in the gills: Role of the RtxA13 toxin.</title>
        <authorList>
            <person name="Callol A."/>
            <person name="Pajuelo D."/>
            <person name="Ebbesson L."/>
            <person name="Teles M."/>
            <person name="MacKenzie S."/>
            <person name="Amaro C."/>
        </authorList>
    </citation>
    <scope>NUCLEOTIDE SEQUENCE</scope>
</reference>
<organism evidence="1">
    <name type="scientific">Anguilla anguilla</name>
    <name type="common">European freshwater eel</name>
    <name type="synonym">Muraena anguilla</name>
    <dbReference type="NCBI Taxonomy" id="7936"/>
    <lineage>
        <taxon>Eukaryota</taxon>
        <taxon>Metazoa</taxon>
        <taxon>Chordata</taxon>
        <taxon>Craniata</taxon>
        <taxon>Vertebrata</taxon>
        <taxon>Euteleostomi</taxon>
        <taxon>Actinopterygii</taxon>
        <taxon>Neopterygii</taxon>
        <taxon>Teleostei</taxon>
        <taxon>Anguilliformes</taxon>
        <taxon>Anguillidae</taxon>
        <taxon>Anguilla</taxon>
    </lineage>
</organism>
<dbReference type="EMBL" id="GBXM01082527">
    <property type="protein sequence ID" value="JAH26050.1"/>
    <property type="molecule type" value="Transcribed_RNA"/>
</dbReference>
<sequence length="32" mass="3712">MTLKKRRNEEGWIGNVFILPCECAQGNSRTFL</sequence>
<evidence type="ECO:0000313" key="1">
    <source>
        <dbReference type="EMBL" id="JAH26050.1"/>
    </source>
</evidence>
<reference evidence="1" key="1">
    <citation type="submission" date="2014-11" db="EMBL/GenBank/DDBJ databases">
        <authorList>
            <person name="Amaro Gonzalez C."/>
        </authorList>
    </citation>
    <scope>NUCLEOTIDE SEQUENCE</scope>
</reference>